<dbReference type="Proteomes" id="UP001054811">
    <property type="component" value="Chromosome"/>
</dbReference>
<keyword evidence="2" id="KW-0812">Transmembrane</keyword>
<organism evidence="3 4">
    <name type="scientific">Microbacterium elymi</name>
    <dbReference type="NCBI Taxonomy" id="2909587"/>
    <lineage>
        <taxon>Bacteria</taxon>
        <taxon>Bacillati</taxon>
        <taxon>Actinomycetota</taxon>
        <taxon>Actinomycetes</taxon>
        <taxon>Micrococcales</taxon>
        <taxon>Microbacteriaceae</taxon>
        <taxon>Microbacterium</taxon>
    </lineage>
</organism>
<sequence>MQSAGGPEWVIREDASHPVLLALCLRQLVGIRAPDELPHLRGIRPRVNDRSPDAQAILERQWSAYWDLTVEPQAHPSAVPLELVDGFETLIALPVDGFDELRAAITPHAAEALAVSQTMHARHTKNAGANPGTSYRAYASAIAEHERTVGRRAHSFELNVQVLPLTQRGVWWIGALTIAVTDGLASGCGGVRRRHPSDHRRAGVSVTRRW</sequence>
<keyword evidence="2" id="KW-0472">Membrane</keyword>
<feature type="region of interest" description="Disordered" evidence="1">
    <location>
        <begin position="189"/>
        <end position="210"/>
    </location>
</feature>
<accession>A0ABY5NGZ1</accession>
<dbReference type="EMBL" id="CP091139">
    <property type="protein sequence ID" value="UUT34418.1"/>
    <property type="molecule type" value="Genomic_DNA"/>
</dbReference>
<proteinExistence type="predicted"/>
<evidence type="ECO:0000313" key="3">
    <source>
        <dbReference type="EMBL" id="UUT34418.1"/>
    </source>
</evidence>
<reference evidence="3" key="1">
    <citation type="submission" date="2022-01" db="EMBL/GenBank/DDBJ databases">
        <title>Microbacterium eymi and Microbacterium rhizovicinus sp. nov., isolated from the rhizospheric soil of Elymus tsukushiensis, a plant native to the Dokdo Islands, Republic of Korea.</title>
        <authorList>
            <person name="Hwang Y.J."/>
        </authorList>
    </citation>
    <scope>NUCLEOTIDE SEQUENCE</scope>
    <source>
        <strain evidence="3">KUDC0405</strain>
    </source>
</reference>
<keyword evidence="4" id="KW-1185">Reference proteome</keyword>
<feature type="transmembrane region" description="Helical" evidence="2">
    <location>
        <begin position="169"/>
        <end position="191"/>
    </location>
</feature>
<evidence type="ECO:0000256" key="2">
    <source>
        <dbReference type="SAM" id="Phobius"/>
    </source>
</evidence>
<keyword evidence="2" id="KW-1133">Transmembrane helix</keyword>
<protein>
    <submittedName>
        <fullName evidence="3">Zinc-binding alcohol dehydrogenase</fullName>
    </submittedName>
</protein>
<evidence type="ECO:0000256" key="1">
    <source>
        <dbReference type="SAM" id="MobiDB-lite"/>
    </source>
</evidence>
<gene>
    <name evidence="3" type="ORF">L2X98_27830</name>
</gene>
<name>A0ABY5NGZ1_9MICO</name>
<evidence type="ECO:0000313" key="4">
    <source>
        <dbReference type="Proteomes" id="UP001054811"/>
    </source>
</evidence>